<evidence type="ECO:0000313" key="7">
    <source>
        <dbReference type="EMBL" id="WYJ77496.1"/>
    </source>
</evidence>
<dbReference type="PANTHER" id="PTHR23513:SF6">
    <property type="entry name" value="MAJOR FACILITATOR SUPERFAMILY ASSOCIATED DOMAIN-CONTAINING PROTEIN"/>
    <property type="match status" value="1"/>
</dbReference>
<evidence type="ECO:0000313" key="8">
    <source>
        <dbReference type="Proteomes" id="UP000664701"/>
    </source>
</evidence>
<keyword evidence="2" id="KW-1003">Cell membrane</keyword>
<dbReference type="Gene3D" id="1.20.1250.20">
    <property type="entry name" value="MFS general substrate transporter like domains"/>
    <property type="match status" value="2"/>
</dbReference>
<dbReference type="RefSeq" id="WP_207940381.1">
    <property type="nucleotide sequence ID" value="NZ_CP147251.1"/>
</dbReference>
<evidence type="ECO:0000256" key="6">
    <source>
        <dbReference type="SAM" id="Phobius"/>
    </source>
</evidence>
<dbReference type="InterPro" id="IPR011701">
    <property type="entry name" value="MFS"/>
</dbReference>
<keyword evidence="8" id="KW-1185">Reference proteome</keyword>
<protein>
    <recommendedName>
        <fullName evidence="9">MFS transporter</fullName>
    </recommendedName>
</protein>
<feature type="transmembrane region" description="Helical" evidence="6">
    <location>
        <begin position="54"/>
        <end position="72"/>
    </location>
</feature>
<evidence type="ECO:0000256" key="3">
    <source>
        <dbReference type="ARBA" id="ARBA00022692"/>
    </source>
</evidence>
<name>A0ABZ2SSS8_9ENTE</name>
<feature type="transmembrane region" description="Helical" evidence="6">
    <location>
        <begin position="84"/>
        <end position="102"/>
    </location>
</feature>
<feature type="transmembrane region" description="Helical" evidence="6">
    <location>
        <begin position="108"/>
        <end position="129"/>
    </location>
</feature>
<evidence type="ECO:0000256" key="4">
    <source>
        <dbReference type="ARBA" id="ARBA00022989"/>
    </source>
</evidence>
<evidence type="ECO:0000256" key="5">
    <source>
        <dbReference type="ARBA" id="ARBA00023136"/>
    </source>
</evidence>
<keyword evidence="5 6" id="KW-0472">Membrane</keyword>
<keyword evidence="3 6" id="KW-0812">Transmembrane</keyword>
<comment type="subcellular location">
    <subcellularLocation>
        <location evidence="1">Cell membrane</location>
        <topology evidence="1">Multi-pass membrane protein</topology>
    </subcellularLocation>
</comment>
<feature type="transmembrane region" description="Helical" evidence="6">
    <location>
        <begin position="312"/>
        <end position="332"/>
    </location>
</feature>
<keyword evidence="4 6" id="KW-1133">Transmembrane helix</keyword>
<feature type="transmembrane region" description="Helical" evidence="6">
    <location>
        <begin position="258"/>
        <end position="280"/>
    </location>
</feature>
<evidence type="ECO:0008006" key="9">
    <source>
        <dbReference type="Google" id="ProtNLM"/>
    </source>
</evidence>
<dbReference type="SUPFAM" id="SSF103473">
    <property type="entry name" value="MFS general substrate transporter"/>
    <property type="match status" value="2"/>
</dbReference>
<dbReference type="EMBL" id="CP147251">
    <property type="protein sequence ID" value="WYJ77496.1"/>
    <property type="molecule type" value="Genomic_DNA"/>
</dbReference>
<feature type="transmembrane region" description="Helical" evidence="6">
    <location>
        <begin position="218"/>
        <end position="238"/>
    </location>
</feature>
<feature type="transmembrane region" description="Helical" evidence="6">
    <location>
        <begin position="374"/>
        <end position="395"/>
    </location>
</feature>
<evidence type="ECO:0000256" key="1">
    <source>
        <dbReference type="ARBA" id="ARBA00004651"/>
    </source>
</evidence>
<feature type="transmembrane region" description="Helical" evidence="6">
    <location>
        <begin position="289"/>
        <end position="306"/>
    </location>
</feature>
<dbReference type="InterPro" id="IPR036259">
    <property type="entry name" value="MFS_trans_sf"/>
</dbReference>
<proteinExistence type="predicted"/>
<feature type="transmembrane region" description="Helical" evidence="6">
    <location>
        <begin position="150"/>
        <end position="168"/>
    </location>
</feature>
<organism evidence="7 8">
    <name type="scientific">Candidatus Enterococcus lowellii</name>
    <dbReference type="NCBI Taxonomy" id="2230877"/>
    <lineage>
        <taxon>Bacteria</taxon>
        <taxon>Bacillati</taxon>
        <taxon>Bacillota</taxon>
        <taxon>Bacilli</taxon>
        <taxon>Lactobacillales</taxon>
        <taxon>Enterococcaceae</taxon>
        <taxon>Enterococcus</taxon>
    </lineage>
</organism>
<feature type="transmembrane region" description="Helical" evidence="6">
    <location>
        <begin position="344"/>
        <end position="368"/>
    </location>
</feature>
<dbReference type="Proteomes" id="UP000664701">
    <property type="component" value="Chromosome"/>
</dbReference>
<dbReference type="PANTHER" id="PTHR23513">
    <property type="entry name" value="INTEGRAL MEMBRANE EFFLUX PROTEIN-RELATED"/>
    <property type="match status" value="1"/>
</dbReference>
<accession>A0ABZ2SSS8</accession>
<feature type="transmembrane region" description="Helical" evidence="6">
    <location>
        <begin position="174"/>
        <end position="193"/>
    </location>
</feature>
<reference evidence="7 8" key="2">
    <citation type="submission" date="2024-03" db="EMBL/GenBank/DDBJ databases">
        <title>The Genome Sequence of Enterococcus sp. DIV2402.</title>
        <authorList>
            <consortium name="The Broad Institute Genomics Platform"/>
            <consortium name="The Broad Institute Microbial Omics Core"/>
            <consortium name="The Broad Institute Genomic Center for Infectious Diseases"/>
            <person name="Earl A."/>
            <person name="Manson A."/>
            <person name="Gilmore M."/>
            <person name="Schwartman J."/>
            <person name="Shea T."/>
            <person name="Abouelleil A."/>
            <person name="Cao P."/>
            <person name="Chapman S."/>
            <person name="Cusick C."/>
            <person name="Young S."/>
            <person name="Neafsey D."/>
            <person name="Nusbaum C."/>
            <person name="Birren B."/>
        </authorList>
    </citation>
    <scope>NUCLEOTIDE SEQUENCE [LARGE SCALE GENOMIC DNA]</scope>
    <source>
        <strain evidence="7 8">DIV2402</strain>
    </source>
</reference>
<sequence length="404" mass="44541">MTKKRGIFYLYLLLFFLFFTFGQFMQVFFTYFINEMQSNADASFTGWTLIYGRAMLYLAATQLIMLPLSGFLTDWLGNIRIIKWGALLTFIFGVLNLGLFIREMNSPVIIYLVSIGFAIVWSLIVPGLYSVIPKLVAPENLIRANSLVQLINQLVLLSIPSLALSLFFYQPLFIYLSIVLIIVTLLGVVNFIIERKTNQDDLLSNKVSSSPGEQTSNAIQVILLLLVSAVVNLPISGLQQFVLPIVSQLNAGNVSTEMLNLLLSLLGIGVVIGVIIAFFVKFKASKKELLTIMLCLGLAFALVGLINNIWLLGMILLIVGLLWGILNILLLTKLHRVALLENMGIIMSLFLLPSVLQPFVLMLAGGILEKSGASLLFIICGVLIAVIAGIVSFFLKDVSKITPS</sequence>
<gene>
    <name evidence="7" type="ORF">DOK78_002134</name>
</gene>
<reference evidence="7 8" key="1">
    <citation type="submission" date="2021-03" db="EMBL/GenBank/DDBJ databases">
        <authorList>
            <person name="Gilmore M.S."/>
            <person name="Schwartzman J."/>
            <person name="Van Tyne D."/>
            <person name="Martin M."/>
            <person name="Earl A.M."/>
            <person name="Manson A.L."/>
            <person name="Straub T."/>
            <person name="Salamzade R."/>
            <person name="Saavedra J."/>
            <person name="Lebreton F."/>
            <person name="Prichula J."/>
            <person name="Schaufler K."/>
            <person name="Gaca A."/>
            <person name="Sgardioli B."/>
            <person name="Wagenaar J."/>
            <person name="Strong T."/>
        </authorList>
    </citation>
    <scope>NUCLEOTIDE SEQUENCE [LARGE SCALE GENOMIC DNA]</scope>
    <source>
        <strain evidence="7 8">DIV2402</strain>
    </source>
</reference>
<evidence type="ECO:0000256" key="2">
    <source>
        <dbReference type="ARBA" id="ARBA00022475"/>
    </source>
</evidence>
<feature type="transmembrane region" description="Helical" evidence="6">
    <location>
        <begin position="7"/>
        <end position="34"/>
    </location>
</feature>
<dbReference type="Pfam" id="PF07690">
    <property type="entry name" value="MFS_1"/>
    <property type="match status" value="1"/>
</dbReference>